<name>A0A1D1VZ38_RAMVA</name>
<sequence length="187" mass="21584">MKWGKEIGKESGSRVSRKSKRAETREIVTKKSVSDAIVFIRKMNKENNKIVGGRDGNDLTKYRKWRTARLDEPNLLKAWTAPRLSHWKDICRLVKGEHNKEQANTIGISSRSSILKEEERTQLGQRRLNHSPSKYPPQPRVALALVKRLMVEECNHKGRINEEVPFHKGRNLIHHSTSRCTSGTRLK</sequence>
<dbReference type="EMBL" id="BDGG01000014">
    <property type="protein sequence ID" value="GAV06657.1"/>
    <property type="molecule type" value="Genomic_DNA"/>
</dbReference>
<reference evidence="2 3" key="1">
    <citation type="journal article" date="2016" name="Nat. Commun.">
        <title>Extremotolerant tardigrade genome and improved radiotolerance of human cultured cells by tardigrade-unique protein.</title>
        <authorList>
            <person name="Hashimoto T."/>
            <person name="Horikawa D.D."/>
            <person name="Saito Y."/>
            <person name="Kuwahara H."/>
            <person name="Kozuka-Hata H."/>
            <person name="Shin-I T."/>
            <person name="Minakuchi Y."/>
            <person name="Ohishi K."/>
            <person name="Motoyama A."/>
            <person name="Aizu T."/>
            <person name="Enomoto A."/>
            <person name="Kondo K."/>
            <person name="Tanaka S."/>
            <person name="Hara Y."/>
            <person name="Koshikawa S."/>
            <person name="Sagara H."/>
            <person name="Miura T."/>
            <person name="Yokobori S."/>
            <person name="Miyagawa K."/>
            <person name="Suzuki Y."/>
            <person name="Kubo T."/>
            <person name="Oyama M."/>
            <person name="Kohara Y."/>
            <person name="Fujiyama A."/>
            <person name="Arakawa K."/>
            <person name="Katayama T."/>
            <person name="Toyoda A."/>
            <person name="Kunieda T."/>
        </authorList>
    </citation>
    <scope>NUCLEOTIDE SEQUENCE [LARGE SCALE GENOMIC DNA]</scope>
    <source>
        <strain evidence="2 3">YOKOZUNA-1</strain>
    </source>
</reference>
<keyword evidence="3" id="KW-1185">Reference proteome</keyword>
<dbReference type="Proteomes" id="UP000186922">
    <property type="component" value="Unassembled WGS sequence"/>
</dbReference>
<proteinExistence type="predicted"/>
<feature type="compositionally biased region" description="Basic and acidic residues" evidence="1">
    <location>
        <begin position="1"/>
        <end position="12"/>
    </location>
</feature>
<feature type="region of interest" description="Disordered" evidence="1">
    <location>
        <begin position="1"/>
        <end position="24"/>
    </location>
</feature>
<accession>A0A1D1VZ38</accession>
<evidence type="ECO:0000313" key="2">
    <source>
        <dbReference type="EMBL" id="GAV06657.1"/>
    </source>
</evidence>
<comment type="caution">
    <text evidence="2">The sequence shown here is derived from an EMBL/GenBank/DDBJ whole genome shotgun (WGS) entry which is preliminary data.</text>
</comment>
<dbReference type="AlphaFoldDB" id="A0A1D1VZ38"/>
<organism evidence="2 3">
    <name type="scientific">Ramazzottius varieornatus</name>
    <name type="common">Water bear</name>
    <name type="synonym">Tardigrade</name>
    <dbReference type="NCBI Taxonomy" id="947166"/>
    <lineage>
        <taxon>Eukaryota</taxon>
        <taxon>Metazoa</taxon>
        <taxon>Ecdysozoa</taxon>
        <taxon>Tardigrada</taxon>
        <taxon>Eutardigrada</taxon>
        <taxon>Parachela</taxon>
        <taxon>Hypsibioidea</taxon>
        <taxon>Ramazzottiidae</taxon>
        <taxon>Ramazzottius</taxon>
    </lineage>
</organism>
<evidence type="ECO:0000313" key="3">
    <source>
        <dbReference type="Proteomes" id="UP000186922"/>
    </source>
</evidence>
<evidence type="ECO:0000256" key="1">
    <source>
        <dbReference type="SAM" id="MobiDB-lite"/>
    </source>
</evidence>
<gene>
    <name evidence="2" type="primary">RvY_16611-1</name>
    <name evidence="2" type="synonym">RvY_16611.1</name>
    <name evidence="2" type="ORF">RvY_16611</name>
</gene>
<protein>
    <submittedName>
        <fullName evidence="2">Uncharacterized protein</fullName>
    </submittedName>
</protein>